<dbReference type="GO" id="GO:0009306">
    <property type="term" value="P:protein secretion"/>
    <property type="evidence" value="ECO:0007669"/>
    <property type="project" value="InterPro"/>
</dbReference>
<comment type="similarity">
    <text evidence="2">Belongs to the bacterial secretin family. PilQ subfamily.</text>
</comment>
<dbReference type="PANTHER" id="PTHR30604">
    <property type="entry name" value="PROTEIN TRANSPORT PROTEIN HOFQ"/>
    <property type="match status" value="1"/>
</dbReference>
<dbReference type="GO" id="GO:0009279">
    <property type="term" value="C:cell outer membrane"/>
    <property type="evidence" value="ECO:0007669"/>
    <property type="project" value="UniProtKB-SubCell"/>
</dbReference>
<dbReference type="Pfam" id="PF03958">
    <property type="entry name" value="Secretin_N"/>
    <property type="match status" value="1"/>
</dbReference>
<keyword evidence="6" id="KW-0472">Membrane</keyword>
<evidence type="ECO:0000256" key="6">
    <source>
        <dbReference type="ARBA" id="ARBA00023136"/>
    </source>
</evidence>
<keyword evidence="4" id="KW-0812">Transmembrane</keyword>
<name>A0A5J4L2C5_9ZZZZ</name>
<keyword evidence="5" id="KW-0732">Signal</keyword>
<evidence type="ECO:0000256" key="8">
    <source>
        <dbReference type="SAM" id="MobiDB-lite"/>
    </source>
</evidence>
<dbReference type="Pfam" id="PF00263">
    <property type="entry name" value="Secretin"/>
    <property type="match status" value="1"/>
</dbReference>
<reference evidence="10" key="1">
    <citation type="submission" date="2019-10" db="EMBL/GenBank/DDBJ databases">
        <title>Metagenomic sequencing of thiosulfate-disproportionating enrichment culture.</title>
        <authorList>
            <person name="Umezawa K."/>
            <person name="Kojima H."/>
            <person name="Fukui M."/>
        </authorList>
    </citation>
    <scope>NUCLEOTIDE SEQUENCE</scope>
    <source>
        <strain evidence="10">45J</strain>
    </source>
</reference>
<evidence type="ECO:0000256" key="4">
    <source>
        <dbReference type="ARBA" id="ARBA00022692"/>
    </source>
</evidence>
<evidence type="ECO:0000256" key="3">
    <source>
        <dbReference type="ARBA" id="ARBA00022448"/>
    </source>
</evidence>
<dbReference type="InterPro" id="IPR004845">
    <property type="entry name" value="T2SS_GspD_CS"/>
</dbReference>
<dbReference type="SMART" id="SM00965">
    <property type="entry name" value="STN"/>
    <property type="match status" value="1"/>
</dbReference>
<evidence type="ECO:0000256" key="7">
    <source>
        <dbReference type="ARBA" id="ARBA00023237"/>
    </source>
</evidence>
<feature type="domain" description="Secretin/TonB short N-terminal" evidence="9">
    <location>
        <begin position="324"/>
        <end position="372"/>
    </location>
</feature>
<comment type="caution">
    <text evidence="10">The sequence shown here is derived from an EMBL/GenBank/DDBJ whole genome shotgun (WGS) entry which is preliminary data.</text>
</comment>
<evidence type="ECO:0000259" key="9">
    <source>
        <dbReference type="SMART" id="SM00965"/>
    </source>
</evidence>
<dbReference type="InterPro" id="IPR013355">
    <property type="entry name" value="Pilus_4_PilQ"/>
</dbReference>
<comment type="subcellular location">
    <subcellularLocation>
        <location evidence="1">Cell outer membrane</location>
    </subcellularLocation>
</comment>
<dbReference type="PANTHER" id="PTHR30604:SF1">
    <property type="entry name" value="DNA UTILIZATION PROTEIN HOFQ"/>
    <property type="match status" value="1"/>
</dbReference>
<keyword evidence="3" id="KW-0813">Transport</keyword>
<organism evidence="10">
    <name type="scientific">hot springs metagenome</name>
    <dbReference type="NCBI Taxonomy" id="433727"/>
    <lineage>
        <taxon>unclassified sequences</taxon>
        <taxon>metagenomes</taxon>
        <taxon>ecological metagenomes</taxon>
    </lineage>
</organism>
<dbReference type="InterPro" id="IPR038591">
    <property type="entry name" value="NolW-like_sf"/>
</dbReference>
<evidence type="ECO:0000256" key="2">
    <source>
        <dbReference type="ARBA" id="ARBA00006304"/>
    </source>
</evidence>
<dbReference type="InterPro" id="IPR011662">
    <property type="entry name" value="Secretin/TonB_short_N"/>
</dbReference>
<proteinExistence type="inferred from homology"/>
<dbReference type="Pfam" id="PF21305">
    <property type="entry name" value="type_II_gspD_N0"/>
    <property type="match status" value="1"/>
</dbReference>
<feature type="region of interest" description="Disordered" evidence="8">
    <location>
        <begin position="274"/>
        <end position="296"/>
    </location>
</feature>
<dbReference type="AlphaFoldDB" id="A0A5J4L2C5"/>
<evidence type="ECO:0000256" key="1">
    <source>
        <dbReference type="ARBA" id="ARBA00004442"/>
    </source>
</evidence>
<evidence type="ECO:0000256" key="5">
    <source>
        <dbReference type="ARBA" id="ARBA00022729"/>
    </source>
</evidence>
<accession>A0A5J4L2C5</accession>
<dbReference type="InterPro" id="IPR051808">
    <property type="entry name" value="Type_IV_pilus_biogenesis"/>
</dbReference>
<feature type="compositionally biased region" description="Basic and acidic residues" evidence="8">
    <location>
        <begin position="274"/>
        <end position="284"/>
    </location>
</feature>
<sequence length="711" mass="78233">MKNTGYRIKKNKKIVTHYLLLVTIFLLFTIVYSYAGNYQITNIEVIDNAVKIKVDGPIKYKVARSADPFRVIVDIEGVSTGRFKDKIYSRQAGITEISLTQIETPVVTARFDILLENPSTIIRPEMQGDILILNVEPKVITASSNDSQQLNAQKPTFDTQNPTQKVDNIAKEIAAVIFDKTDEGIELVIKGNGIMPEPTVFELDGKIIVDIPAVTMKASLPSSLLYPVKDLNYEAENGKVRFTVGIDGKVNTEVFAMEDEIIVDMPFKQKMVEQKMSKAEDEQSRSQSAHDAQRTASDTQLVSLDFQDADIVPILRLLGDVSGYNIVVHPDVKGKITMKLMNVPWEQALNIVLKTFNLEKVVEGNVIRIATLKAFQEEKKAVAETREVFGKAEDITTRVFTVNYSNVEKIRDSIEKGKLLSPRGSISVDTRTRSLIVKDIPSNLVEIQKLINNLDKQTPQVLIESRIVEMNTNFSKSLGVEWGTHWSPPDSRVTLNGSISTSSVTGGNSSNPVLVNLPAATSTLASPTSAITLGYLNAAQTFGLDLRLSAIEAVGKAKLLSTPKIMTLENEQAIIRHGKRIPVTTPGTTQGTYTTTYIDANLKITVTPQVAPDSTILMKIEVNKDEPDFSNKDTLGNPAIDTRSVSTQVLVKDGETVVIGGILKSSESNSDSGVPGLSKIPLLGWLFKKETKETSSEELLIFITPKIVKQQ</sequence>
<feature type="compositionally biased region" description="Polar residues" evidence="8">
    <location>
        <begin position="285"/>
        <end position="296"/>
    </location>
</feature>
<protein>
    <submittedName>
        <fullName evidence="10">Type IV pilus secretin PilQ</fullName>
    </submittedName>
</protein>
<dbReference type="Gene3D" id="2.60.40.3500">
    <property type="match status" value="1"/>
</dbReference>
<keyword evidence="7" id="KW-0998">Cell outer membrane</keyword>
<dbReference type="NCBIfam" id="TIGR02515">
    <property type="entry name" value="IV_pilus_PilQ"/>
    <property type="match status" value="1"/>
</dbReference>
<dbReference type="InterPro" id="IPR049371">
    <property type="entry name" value="GspD-like_N0"/>
</dbReference>
<dbReference type="InterPro" id="IPR004846">
    <property type="entry name" value="T2SS/T3SS_dom"/>
</dbReference>
<dbReference type="Gene3D" id="3.30.1370.130">
    <property type="match status" value="1"/>
</dbReference>
<dbReference type="EMBL" id="BLAB01000001">
    <property type="protein sequence ID" value="GER92961.1"/>
    <property type="molecule type" value="Genomic_DNA"/>
</dbReference>
<dbReference type="PROSITE" id="PS00875">
    <property type="entry name" value="T2SP_D"/>
    <property type="match status" value="1"/>
</dbReference>
<evidence type="ECO:0000313" key="10">
    <source>
        <dbReference type="EMBL" id="GER92961.1"/>
    </source>
</evidence>
<dbReference type="Gene3D" id="3.30.1370.120">
    <property type="match status" value="1"/>
</dbReference>
<dbReference type="PRINTS" id="PR00811">
    <property type="entry name" value="BCTERIALGSPD"/>
</dbReference>
<gene>
    <name evidence="10" type="ORF">A45J_0692</name>
</gene>
<dbReference type="InterPro" id="IPR005644">
    <property type="entry name" value="NolW-like"/>
</dbReference>
<dbReference type="InterPro" id="IPR001775">
    <property type="entry name" value="GspD/PilQ"/>
</dbReference>